<protein>
    <submittedName>
        <fullName evidence="2">Glycosyltransferase family 25 protein</fullName>
    </submittedName>
</protein>
<name>A0ABS5VZ79_9SPHN</name>
<comment type="caution">
    <text evidence="2">The sequence shown here is derived from an EMBL/GenBank/DDBJ whole genome shotgun (WGS) entry which is preliminary data.</text>
</comment>
<proteinExistence type="predicted"/>
<keyword evidence="3" id="KW-1185">Reference proteome</keyword>
<organism evidence="2 3">
    <name type="scientific">Croceibacterium selenioxidans</name>
    <dbReference type="NCBI Taxonomy" id="2838833"/>
    <lineage>
        <taxon>Bacteria</taxon>
        <taxon>Pseudomonadati</taxon>
        <taxon>Pseudomonadota</taxon>
        <taxon>Alphaproteobacteria</taxon>
        <taxon>Sphingomonadales</taxon>
        <taxon>Erythrobacteraceae</taxon>
        <taxon>Croceibacterium</taxon>
    </lineage>
</organism>
<evidence type="ECO:0000259" key="1">
    <source>
        <dbReference type="Pfam" id="PF01755"/>
    </source>
</evidence>
<dbReference type="EMBL" id="JAHFVK010000001">
    <property type="protein sequence ID" value="MBT2132816.1"/>
    <property type="molecule type" value="Genomic_DNA"/>
</dbReference>
<evidence type="ECO:0000313" key="3">
    <source>
        <dbReference type="Proteomes" id="UP000811255"/>
    </source>
</evidence>
<evidence type="ECO:0000313" key="2">
    <source>
        <dbReference type="EMBL" id="MBT2132816.1"/>
    </source>
</evidence>
<dbReference type="Proteomes" id="UP000811255">
    <property type="component" value="Unassembled WGS sequence"/>
</dbReference>
<gene>
    <name evidence="2" type="ORF">KK137_00585</name>
</gene>
<sequence length="246" mass="28574">MKVKVVVVSLDTASDRRARFSATVPADSLDWEFFDAHRGLAPGLRYDEAEAIRRKGRPLKPGELGCYSSHYAIWQQLLESDDDAYIVLEDDVVPDWKFLAALAREPLVQRGIRYLRLYYKYPARYLVRERNFVRRSTSIIELLDLAFGTQGYVVTKPAAEVFVKTFRNVVRPVDDQLDRHWEHGVPNLSVFPFPLFEMMLESDIGDDRFAAQPPRTLARRMDMWRDRVSKRLAIARRRRDVGIAGR</sequence>
<dbReference type="RefSeq" id="WP_214533932.1">
    <property type="nucleotide sequence ID" value="NZ_JAHFVK010000001.1"/>
</dbReference>
<dbReference type="Pfam" id="PF01755">
    <property type="entry name" value="Glyco_transf_25"/>
    <property type="match status" value="1"/>
</dbReference>
<feature type="domain" description="Glycosyl transferase family 25" evidence="1">
    <location>
        <begin position="4"/>
        <end position="175"/>
    </location>
</feature>
<dbReference type="CDD" id="cd06532">
    <property type="entry name" value="Glyco_transf_25"/>
    <property type="match status" value="1"/>
</dbReference>
<dbReference type="InterPro" id="IPR002654">
    <property type="entry name" value="Glyco_trans_25"/>
</dbReference>
<reference evidence="2 3" key="1">
    <citation type="submission" date="2021-05" db="EMBL/GenBank/DDBJ databases">
        <title>Croceibacterium sp. LX-88 genome sequence.</title>
        <authorList>
            <person name="Luo X."/>
        </authorList>
    </citation>
    <scope>NUCLEOTIDE SEQUENCE [LARGE SCALE GENOMIC DNA]</scope>
    <source>
        <strain evidence="2 3">LX-88</strain>
    </source>
</reference>
<accession>A0ABS5VZ79</accession>